<accession>A0ABV5HYC1</accession>
<dbReference type="Proteomes" id="UP001589670">
    <property type="component" value="Unassembled WGS sequence"/>
</dbReference>
<proteinExistence type="predicted"/>
<reference evidence="1 2" key="1">
    <citation type="submission" date="2024-09" db="EMBL/GenBank/DDBJ databases">
        <authorList>
            <person name="Sun Q."/>
            <person name="Mori K."/>
        </authorList>
    </citation>
    <scope>NUCLEOTIDE SEQUENCE [LARGE SCALE GENOMIC DNA]</scope>
    <source>
        <strain evidence="1 2">CECT 9424</strain>
    </source>
</reference>
<sequence>MRYPDTSLDQPISELAKQAVPARVIAERIGVKPQKVHSVLHRLRRHGAEFPRIRPGRGRGPQEVRLTRLSAEVRAALEPYAAARGVTVKELAVAILDVVTRDGLVGAVLDDRKGQP</sequence>
<dbReference type="InterPro" id="IPR009057">
    <property type="entry name" value="Homeodomain-like_sf"/>
</dbReference>
<dbReference type="RefSeq" id="WP_377066937.1">
    <property type="nucleotide sequence ID" value="NZ_JBHMEC010000004.1"/>
</dbReference>
<comment type="caution">
    <text evidence="1">The sequence shown here is derived from an EMBL/GenBank/DDBJ whole genome shotgun (WGS) entry which is preliminary data.</text>
</comment>
<protein>
    <submittedName>
        <fullName evidence="1">Uncharacterized protein</fullName>
    </submittedName>
</protein>
<keyword evidence="2" id="KW-1185">Reference proteome</keyword>
<evidence type="ECO:0000313" key="1">
    <source>
        <dbReference type="EMBL" id="MFB9148730.1"/>
    </source>
</evidence>
<organism evidence="1 2">
    <name type="scientific">Roseovarius ramblicola</name>
    <dbReference type="NCBI Taxonomy" id="2022336"/>
    <lineage>
        <taxon>Bacteria</taxon>
        <taxon>Pseudomonadati</taxon>
        <taxon>Pseudomonadota</taxon>
        <taxon>Alphaproteobacteria</taxon>
        <taxon>Rhodobacterales</taxon>
        <taxon>Roseobacteraceae</taxon>
        <taxon>Roseovarius</taxon>
    </lineage>
</organism>
<name>A0ABV5HYC1_9RHOB</name>
<evidence type="ECO:0000313" key="2">
    <source>
        <dbReference type="Proteomes" id="UP001589670"/>
    </source>
</evidence>
<dbReference type="EMBL" id="JBHMEC010000004">
    <property type="protein sequence ID" value="MFB9148730.1"/>
    <property type="molecule type" value="Genomic_DNA"/>
</dbReference>
<dbReference type="SUPFAM" id="SSF46689">
    <property type="entry name" value="Homeodomain-like"/>
    <property type="match status" value="1"/>
</dbReference>
<gene>
    <name evidence="1" type="ORF">ACFFU4_03065</name>
</gene>